<protein>
    <submittedName>
        <fullName evidence="1">DUF433 domain-containing protein</fullName>
    </submittedName>
</protein>
<sequence length="76" mass="8662">MEDWKSRITVDPEILAGKPIIKGTRIPVELILDLLANGWTTEEILENYPQLKKEDITAALKYAAQVLKEEKVYPLP</sequence>
<gene>
    <name evidence="1" type="ORF">ENN26_00400</name>
</gene>
<accession>A0A7C1CBV4</accession>
<dbReference type="InterPro" id="IPR036388">
    <property type="entry name" value="WH-like_DNA-bd_sf"/>
</dbReference>
<dbReference type="Pfam" id="PF04255">
    <property type="entry name" value="DUF433"/>
    <property type="match status" value="1"/>
</dbReference>
<comment type="caution">
    <text evidence="1">The sequence shown here is derived from an EMBL/GenBank/DDBJ whole genome shotgun (WGS) entry which is preliminary data.</text>
</comment>
<dbReference type="Gene3D" id="1.10.10.10">
    <property type="entry name" value="Winged helix-like DNA-binding domain superfamily/Winged helix DNA-binding domain"/>
    <property type="match status" value="1"/>
</dbReference>
<dbReference type="PANTHER" id="PTHR34849">
    <property type="entry name" value="SSL5025 PROTEIN"/>
    <property type="match status" value="1"/>
</dbReference>
<dbReference type="EMBL" id="DSAY01000006">
    <property type="protein sequence ID" value="HDP14223.1"/>
    <property type="molecule type" value="Genomic_DNA"/>
</dbReference>
<dbReference type="PANTHER" id="PTHR34849:SF3">
    <property type="entry name" value="SSR2962 PROTEIN"/>
    <property type="match status" value="1"/>
</dbReference>
<dbReference type="InterPro" id="IPR007367">
    <property type="entry name" value="DUF433"/>
</dbReference>
<organism evidence="1">
    <name type="scientific">Thermofilum adornatum</name>
    <dbReference type="NCBI Taxonomy" id="1365176"/>
    <lineage>
        <taxon>Archaea</taxon>
        <taxon>Thermoproteota</taxon>
        <taxon>Thermoprotei</taxon>
        <taxon>Thermofilales</taxon>
        <taxon>Thermofilaceae</taxon>
        <taxon>Thermofilum</taxon>
    </lineage>
</organism>
<dbReference type="InterPro" id="IPR009057">
    <property type="entry name" value="Homeodomain-like_sf"/>
</dbReference>
<dbReference type="AlphaFoldDB" id="A0A7C1CBV4"/>
<name>A0A7C1CBV4_9CREN</name>
<dbReference type="SUPFAM" id="SSF46689">
    <property type="entry name" value="Homeodomain-like"/>
    <property type="match status" value="1"/>
</dbReference>
<proteinExistence type="predicted"/>
<reference evidence="1" key="1">
    <citation type="journal article" date="2020" name="mSystems">
        <title>Genome- and Community-Level Interaction Insights into Carbon Utilization and Element Cycling Functions of Hydrothermarchaeota in Hydrothermal Sediment.</title>
        <authorList>
            <person name="Zhou Z."/>
            <person name="Liu Y."/>
            <person name="Xu W."/>
            <person name="Pan J."/>
            <person name="Luo Z.H."/>
            <person name="Li M."/>
        </authorList>
    </citation>
    <scope>NUCLEOTIDE SEQUENCE [LARGE SCALE GENOMIC DNA]</scope>
    <source>
        <strain evidence="1">SpSt-116</strain>
    </source>
</reference>
<evidence type="ECO:0000313" key="1">
    <source>
        <dbReference type="EMBL" id="HDP14223.1"/>
    </source>
</evidence>